<evidence type="ECO:0000313" key="4">
    <source>
        <dbReference type="Proteomes" id="UP000015464"/>
    </source>
</evidence>
<comment type="similarity">
    <text evidence="1">Belongs to the aldehyde dehydrogenase family.</text>
</comment>
<keyword evidence="4" id="KW-1185">Reference proteome</keyword>
<dbReference type="InterPro" id="IPR016162">
    <property type="entry name" value="Ald_DH_N"/>
</dbReference>
<sequence>MSSVLEIANVQSFNFPGKTYEQPIGLSIYKLMPSDGGRVKVFSPSTEKLVREVFAEKEDVDVAVKAARATTWNILLLLKLLTMLSGFLPSVINILSGDGRRCGNSMACQMDIHKIAFIDSTGVGSMVIRSAAAYSRTRWYLLYT</sequence>
<dbReference type="SUPFAM" id="SSF53720">
    <property type="entry name" value="ALDH-like"/>
    <property type="match status" value="1"/>
</dbReference>
<evidence type="ECO:0000259" key="2">
    <source>
        <dbReference type="Pfam" id="PF00171"/>
    </source>
</evidence>
<gene>
    <name evidence="3" type="ORF">SPOG_00904</name>
</gene>
<dbReference type="AlphaFoldDB" id="S9VQA0"/>
<dbReference type="STRING" id="653667.S9VQA0"/>
<evidence type="ECO:0000256" key="1">
    <source>
        <dbReference type="ARBA" id="ARBA00009986"/>
    </source>
</evidence>
<dbReference type="GeneID" id="25035235"/>
<evidence type="ECO:0000313" key="3">
    <source>
        <dbReference type="EMBL" id="EPY50143.1"/>
    </source>
</evidence>
<organism evidence="3 4">
    <name type="scientific">Schizosaccharomyces cryophilus (strain OY26 / ATCC MYA-4695 / CBS 11777 / NBRC 106824 / NRRL Y48691)</name>
    <name type="common">Fission yeast</name>
    <dbReference type="NCBI Taxonomy" id="653667"/>
    <lineage>
        <taxon>Eukaryota</taxon>
        <taxon>Fungi</taxon>
        <taxon>Dikarya</taxon>
        <taxon>Ascomycota</taxon>
        <taxon>Taphrinomycotina</taxon>
        <taxon>Schizosaccharomycetes</taxon>
        <taxon>Schizosaccharomycetales</taxon>
        <taxon>Schizosaccharomycetaceae</taxon>
        <taxon>Schizosaccharomyces</taxon>
    </lineage>
</organism>
<dbReference type="eggNOG" id="KOG2450">
    <property type="taxonomic scope" value="Eukaryota"/>
</dbReference>
<proteinExistence type="inferred from homology"/>
<dbReference type="EMBL" id="KE546993">
    <property type="protein sequence ID" value="EPY50143.1"/>
    <property type="molecule type" value="Genomic_DNA"/>
</dbReference>
<dbReference type="HOGENOM" id="CLU_1797583_0_0_1"/>
<dbReference type="Pfam" id="PF00171">
    <property type="entry name" value="Aldedh"/>
    <property type="match status" value="1"/>
</dbReference>
<dbReference type="PANTHER" id="PTHR11699">
    <property type="entry name" value="ALDEHYDE DEHYDROGENASE-RELATED"/>
    <property type="match status" value="1"/>
</dbReference>
<dbReference type="Proteomes" id="UP000015464">
    <property type="component" value="Unassembled WGS sequence"/>
</dbReference>
<dbReference type="Gene3D" id="3.40.605.10">
    <property type="entry name" value="Aldehyde Dehydrogenase, Chain A, domain 1"/>
    <property type="match status" value="1"/>
</dbReference>
<dbReference type="InterPro" id="IPR016161">
    <property type="entry name" value="Ald_DH/histidinol_DH"/>
</dbReference>
<feature type="domain" description="Aldehyde dehydrogenase" evidence="2">
    <location>
        <begin position="72"/>
        <end position="133"/>
    </location>
</feature>
<dbReference type="RefSeq" id="XP_013024629.1">
    <property type="nucleotide sequence ID" value="XM_013169175.1"/>
</dbReference>
<dbReference type="GO" id="GO:0016491">
    <property type="term" value="F:oxidoreductase activity"/>
    <property type="evidence" value="ECO:0007669"/>
    <property type="project" value="InterPro"/>
</dbReference>
<name>S9VQA0_SCHCR</name>
<protein>
    <recommendedName>
        <fullName evidence="2">Aldehyde dehydrogenase domain-containing protein</fullName>
    </recommendedName>
</protein>
<reference evidence="3 4" key="1">
    <citation type="journal article" date="2011" name="Science">
        <title>Comparative functional genomics of the fission yeasts.</title>
        <authorList>
            <person name="Rhind N."/>
            <person name="Chen Z."/>
            <person name="Yassour M."/>
            <person name="Thompson D.A."/>
            <person name="Haas B.J."/>
            <person name="Habib N."/>
            <person name="Wapinski I."/>
            <person name="Roy S."/>
            <person name="Lin M.F."/>
            <person name="Heiman D.I."/>
            <person name="Young S.K."/>
            <person name="Furuya K."/>
            <person name="Guo Y."/>
            <person name="Pidoux A."/>
            <person name="Chen H.M."/>
            <person name="Robbertse B."/>
            <person name="Goldberg J.M."/>
            <person name="Aoki K."/>
            <person name="Bayne E.H."/>
            <person name="Berlin A.M."/>
            <person name="Desjardins C.A."/>
            <person name="Dobbs E."/>
            <person name="Dukaj L."/>
            <person name="Fan L."/>
            <person name="FitzGerald M.G."/>
            <person name="French C."/>
            <person name="Gujja S."/>
            <person name="Hansen K."/>
            <person name="Keifenheim D."/>
            <person name="Levin J.Z."/>
            <person name="Mosher R.A."/>
            <person name="Mueller C.A."/>
            <person name="Pfiffner J."/>
            <person name="Priest M."/>
            <person name="Russ C."/>
            <person name="Smialowska A."/>
            <person name="Swoboda P."/>
            <person name="Sykes S.M."/>
            <person name="Vaughn M."/>
            <person name="Vengrova S."/>
            <person name="Yoder R."/>
            <person name="Zeng Q."/>
            <person name="Allshire R."/>
            <person name="Baulcombe D."/>
            <person name="Birren B.W."/>
            <person name="Brown W."/>
            <person name="Ekwall K."/>
            <person name="Kellis M."/>
            <person name="Leatherwood J."/>
            <person name="Levin H."/>
            <person name="Margalit H."/>
            <person name="Martienssen R."/>
            <person name="Nieduszynski C.A."/>
            <person name="Spatafora J.W."/>
            <person name="Friedman N."/>
            <person name="Dalgaard J.Z."/>
            <person name="Baumann P."/>
            <person name="Niki H."/>
            <person name="Regev A."/>
            <person name="Nusbaum C."/>
        </authorList>
    </citation>
    <scope>NUCLEOTIDE SEQUENCE [LARGE SCALE GENOMIC DNA]</scope>
    <source>
        <strain evidence="4">OY26 / ATCC MYA-4695 / CBS 11777 / NBRC 106824 / NRRL Y48691</strain>
    </source>
</reference>
<dbReference type="OrthoDB" id="310895at2759"/>
<dbReference type="InterPro" id="IPR015590">
    <property type="entry name" value="Aldehyde_DH_dom"/>
</dbReference>
<accession>S9VQA0</accession>